<accession>A0ABN3DHB5</accession>
<comment type="caution">
    <text evidence="2">The sequence shown here is derived from an EMBL/GenBank/DDBJ whole genome shotgun (WGS) entry which is preliminary data.</text>
</comment>
<dbReference type="Proteomes" id="UP001501474">
    <property type="component" value="Unassembled WGS sequence"/>
</dbReference>
<feature type="region of interest" description="Disordered" evidence="1">
    <location>
        <begin position="135"/>
        <end position="163"/>
    </location>
</feature>
<evidence type="ECO:0000313" key="2">
    <source>
        <dbReference type="EMBL" id="GAA2231047.1"/>
    </source>
</evidence>
<name>A0ABN3DHB5_9ACTN</name>
<reference evidence="2 3" key="1">
    <citation type="journal article" date="2019" name="Int. J. Syst. Evol. Microbiol.">
        <title>The Global Catalogue of Microorganisms (GCM) 10K type strain sequencing project: providing services to taxonomists for standard genome sequencing and annotation.</title>
        <authorList>
            <consortium name="The Broad Institute Genomics Platform"/>
            <consortium name="The Broad Institute Genome Sequencing Center for Infectious Disease"/>
            <person name="Wu L."/>
            <person name="Ma J."/>
        </authorList>
    </citation>
    <scope>NUCLEOTIDE SEQUENCE [LARGE SCALE GENOMIC DNA]</scope>
    <source>
        <strain evidence="2 3">JCM 3053</strain>
    </source>
</reference>
<evidence type="ECO:0000256" key="1">
    <source>
        <dbReference type="SAM" id="MobiDB-lite"/>
    </source>
</evidence>
<feature type="region of interest" description="Disordered" evidence="1">
    <location>
        <begin position="35"/>
        <end position="81"/>
    </location>
</feature>
<keyword evidence="3" id="KW-1185">Reference proteome</keyword>
<dbReference type="EMBL" id="BAAART010000055">
    <property type="protein sequence ID" value="GAA2231047.1"/>
    <property type="molecule type" value="Genomic_DNA"/>
</dbReference>
<evidence type="ECO:0000313" key="3">
    <source>
        <dbReference type="Proteomes" id="UP001501474"/>
    </source>
</evidence>
<feature type="compositionally biased region" description="Basic residues" evidence="1">
    <location>
        <begin position="138"/>
        <end position="148"/>
    </location>
</feature>
<feature type="compositionally biased region" description="Low complexity" evidence="1">
    <location>
        <begin position="153"/>
        <end position="163"/>
    </location>
</feature>
<organism evidence="2 3">
    <name type="scientific">Streptomyces indiaensis</name>
    <dbReference type="NCBI Taxonomy" id="284033"/>
    <lineage>
        <taxon>Bacteria</taxon>
        <taxon>Bacillati</taxon>
        <taxon>Actinomycetota</taxon>
        <taxon>Actinomycetes</taxon>
        <taxon>Kitasatosporales</taxon>
        <taxon>Streptomycetaceae</taxon>
        <taxon>Streptomyces</taxon>
    </lineage>
</organism>
<gene>
    <name evidence="2" type="ORF">GCM10010104_26010</name>
</gene>
<protein>
    <submittedName>
        <fullName evidence="2">Uncharacterized protein</fullName>
    </submittedName>
</protein>
<feature type="compositionally biased region" description="Polar residues" evidence="1">
    <location>
        <begin position="55"/>
        <end position="66"/>
    </location>
</feature>
<sequence length="163" mass="17624">MEVSAALLCSVRLSPSPGFQLRSLTCQRDARLRVPRRDDGEATGSGIDRGYANYGSISRNLPSNHRNLQRERRREPVGTPLRFDKARAPLGDFARLAAGDPGWPDGPARLSAYTDYMERAGASTAALQVLSSTPGSFVRRKSRGRRPRVAGWASAAASSGHMG</sequence>
<proteinExistence type="predicted"/>
<feature type="compositionally biased region" description="Basic and acidic residues" evidence="1">
    <location>
        <begin position="68"/>
        <end position="81"/>
    </location>
</feature>